<keyword evidence="4" id="KW-1185">Reference proteome</keyword>
<dbReference type="AlphaFoldDB" id="A0A2L2TZU1"/>
<keyword evidence="2" id="KW-1133">Transmembrane helix</keyword>
<feature type="transmembrane region" description="Helical" evidence="2">
    <location>
        <begin position="82"/>
        <end position="101"/>
    </location>
</feature>
<dbReference type="RefSeq" id="XP_025591725.1">
    <property type="nucleotide sequence ID" value="XM_025736801.2"/>
</dbReference>
<feature type="region of interest" description="Disordered" evidence="1">
    <location>
        <begin position="1"/>
        <end position="58"/>
    </location>
</feature>
<dbReference type="PANTHER" id="PTHR35041">
    <property type="entry name" value="MEDIATOR OF RNA POLYMERASE II TRANSCRIPTION SUBUNIT 1"/>
    <property type="match status" value="1"/>
</dbReference>
<accession>A0A2L2TZU1</accession>
<protein>
    <submittedName>
        <fullName evidence="3">Uncharacterized protein</fullName>
    </submittedName>
</protein>
<proteinExistence type="predicted"/>
<sequence length="689" mass="76914">MDYENHQQSVPSEDASRKNEKVSMPLDESTLLPSQELESDSATPNSETHKKASRRTGVTQTRFQDLSKHWECYKTKPWNMTLLLLLGTAFAVGHHLFYLSLDGKAATEQSLMLRYGTILAFCAKASFGTAAAIAFQQRAWLVLRHKMARLDTVDSIFTANADIFSLLTWSSIKKAKVGTLIAIYCWVTPLVVVLTSETLSVVVGSRVENGTCPNVRTLNFANEKSAYWLDPIIIDDHHLISVSRWNSTFPGNLINSTDPNEFDYWHAPSRQWQDMLASRVALSNEPIVRKGAADEICSNNWNCSYVLNFVAPGYKCETLASGIDSKVRNLGQARPPFNTSVLAPVGDTVYYALNDLGEYQNSQIPSDSQGFPTQDPPFPKSLGVFKSEPIMWIGYCTVEDYSKPQPFARGGEDWDNAYTPIIIGCEHYEVNYTIQFDYVGGVQSHKVLHREYLGKVLNTTLISETDPDRNLTDRTKATPEQNYVYPSNFGEYRLTAAYHSLGYALRHTFNGTTEMPLFDVKSNLLLTPLINRLNYLPVKNLDEAIINMYENMIVSLLADPSFHVVSWASNGKPSGSAKGGPSTNYPCQKQQYVNVFNYNAVQLLTVYAASIALATAAVLLGLHAYREEGRMRDMKPSSIIAASRAIKLHELGMDGEARIGYGFIQESDRSVRSFGVEGKVAQPQRLERG</sequence>
<keyword evidence="2" id="KW-0472">Membrane</keyword>
<evidence type="ECO:0000313" key="3">
    <source>
        <dbReference type="EMBL" id="CEI68010.1"/>
    </source>
</evidence>
<dbReference type="KEGG" id="fvn:FVRRES_08087"/>
<dbReference type="STRING" id="56646.A0A2L2TZU1"/>
<name>A0A2L2TZU1_9HYPO</name>
<dbReference type="OrthoDB" id="5340195at2759"/>
<feature type="transmembrane region" description="Helical" evidence="2">
    <location>
        <begin position="604"/>
        <end position="625"/>
    </location>
</feature>
<dbReference type="Proteomes" id="UP000245910">
    <property type="component" value="Chromosome III"/>
</dbReference>
<dbReference type="EMBL" id="LN649231">
    <property type="protein sequence ID" value="CEI68010.1"/>
    <property type="molecule type" value="Genomic_DNA"/>
</dbReference>
<dbReference type="PANTHER" id="PTHR35041:SF3">
    <property type="entry name" value="FORMYLMETHIONINE DEFORMYLASE-LIKE PROTEIN"/>
    <property type="match status" value="1"/>
</dbReference>
<organism evidence="3 4">
    <name type="scientific">Fusarium venenatum</name>
    <dbReference type="NCBI Taxonomy" id="56646"/>
    <lineage>
        <taxon>Eukaryota</taxon>
        <taxon>Fungi</taxon>
        <taxon>Dikarya</taxon>
        <taxon>Ascomycota</taxon>
        <taxon>Pezizomycotina</taxon>
        <taxon>Sordariomycetes</taxon>
        <taxon>Hypocreomycetidae</taxon>
        <taxon>Hypocreales</taxon>
        <taxon>Nectriaceae</taxon>
        <taxon>Fusarium</taxon>
    </lineage>
</organism>
<reference evidence="4" key="1">
    <citation type="submission" date="2014-10" db="EMBL/GenBank/DDBJ databases">
        <authorList>
            <person name="King R."/>
        </authorList>
    </citation>
    <scope>NUCLEOTIDE SEQUENCE [LARGE SCALE GENOMIC DNA]</scope>
    <source>
        <strain evidence="4">A3/5</strain>
    </source>
</reference>
<keyword evidence="2" id="KW-0812">Transmembrane</keyword>
<dbReference type="GeneID" id="37259726"/>
<evidence type="ECO:0000256" key="1">
    <source>
        <dbReference type="SAM" id="MobiDB-lite"/>
    </source>
</evidence>
<feature type="transmembrane region" description="Helical" evidence="2">
    <location>
        <begin position="177"/>
        <end position="196"/>
    </location>
</feature>
<evidence type="ECO:0000313" key="4">
    <source>
        <dbReference type="Proteomes" id="UP000245910"/>
    </source>
</evidence>
<feature type="compositionally biased region" description="Polar residues" evidence="1">
    <location>
        <begin position="1"/>
        <end position="11"/>
    </location>
</feature>
<feature type="transmembrane region" description="Helical" evidence="2">
    <location>
        <begin position="113"/>
        <end position="135"/>
    </location>
</feature>
<evidence type="ECO:0000256" key="2">
    <source>
        <dbReference type="SAM" id="Phobius"/>
    </source>
</evidence>